<feature type="compositionally biased region" description="Polar residues" evidence="1">
    <location>
        <begin position="17"/>
        <end position="35"/>
    </location>
</feature>
<dbReference type="STRING" id="1619046.US42_C0009G0036"/>
<accession>A0A0G0JH58</accession>
<dbReference type="AlphaFoldDB" id="A0A0G0JH58"/>
<proteinExistence type="predicted"/>
<dbReference type="Proteomes" id="UP000034849">
    <property type="component" value="Unassembled WGS sequence"/>
</dbReference>
<sequence length="177" mass="20495">MTNNFPPLPTEIPGFNPTENKTNNLPQTPETTSVESLAPEKQPENPEQKPIIQEQENNFLEEAIGGLKQRLKTSKKTKQIPQVKDPITIDIEKIMEQELTDAYKELTPAQQQAFKIKGEETAWEIRALLKQTHVQIKKVFRLLLEWLKMLPGINRFFLEQEAKIKTDKIISLKEKHK</sequence>
<evidence type="ECO:0000313" key="3">
    <source>
        <dbReference type="Proteomes" id="UP000034849"/>
    </source>
</evidence>
<comment type="caution">
    <text evidence="2">The sequence shown here is derived from an EMBL/GenBank/DDBJ whole genome shotgun (WGS) entry which is preliminary data.</text>
</comment>
<dbReference type="EMBL" id="LBSX01000009">
    <property type="protein sequence ID" value="KKQ27446.1"/>
    <property type="molecule type" value="Genomic_DNA"/>
</dbReference>
<feature type="region of interest" description="Disordered" evidence="1">
    <location>
        <begin position="1"/>
        <end position="54"/>
    </location>
</feature>
<reference evidence="2 3" key="1">
    <citation type="journal article" date="2015" name="Nature">
        <title>rRNA introns, odd ribosomes, and small enigmatic genomes across a large radiation of phyla.</title>
        <authorList>
            <person name="Brown C.T."/>
            <person name="Hug L.A."/>
            <person name="Thomas B.C."/>
            <person name="Sharon I."/>
            <person name="Castelle C.J."/>
            <person name="Singh A."/>
            <person name="Wilkins M.J."/>
            <person name="Williams K.H."/>
            <person name="Banfield J.F."/>
        </authorList>
    </citation>
    <scope>NUCLEOTIDE SEQUENCE [LARGE SCALE GENOMIC DNA]</scope>
</reference>
<feature type="compositionally biased region" description="Pro residues" evidence="1">
    <location>
        <begin position="1"/>
        <end position="10"/>
    </location>
</feature>
<evidence type="ECO:0000313" key="2">
    <source>
        <dbReference type="EMBL" id="KKQ27446.1"/>
    </source>
</evidence>
<gene>
    <name evidence="2" type="ORF">US42_C0009G0036</name>
</gene>
<evidence type="ECO:0000256" key="1">
    <source>
        <dbReference type="SAM" id="MobiDB-lite"/>
    </source>
</evidence>
<name>A0A0G0JH58_9BACT</name>
<protein>
    <submittedName>
        <fullName evidence="2">Uncharacterized protein</fullName>
    </submittedName>
</protein>
<organism evidence="2 3">
    <name type="scientific">Candidatus Magasanikbacteria bacterium GW2011_GWC2_37_14</name>
    <dbReference type="NCBI Taxonomy" id="1619046"/>
    <lineage>
        <taxon>Bacteria</taxon>
        <taxon>Candidatus Magasanikiibacteriota</taxon>
    </lineage>
</organism>